<dbReference type="OrthoDB" id="197262at2"/>
<keyword evidence="5" id="KW-0349">Heme</keyword>
<dbReference type="GO" id="GO:0022904">
    <property type="term" value="P:respiratory electron transport chain"/>
    <property type="evidence" value="ECO:0007669"/>
    <property type="project" value="InterPro"/>
</dbReference>
<dbReference type="HOGENOM" id="CLU_075520_0_2_7"/>
<keyword evidence="8" id="KW-0249">Electron transport</keyword>
<comment type="subcellular location">
    <subcellularLocation>
        <location evidence="1">Cell membrane</location>
        <topology evidence="1">Multi-pass membrane protein</topology>
    </subcellularLocation>
</comment>
<keyword evidence="15" id="KW-1185">Reference proteome</keyword>
<protein>
    <submittedName>
        <fullName evidence="14">[NiFe] hydrogenase, cytochrome b subunit</fullName>
    </submittedName>
</protein>
<keyword evidence="7" id="KW-0479">Metal-binding</keyword>
<name>A0A076FAZ1_9BACT</name>
<dbReference type="PANTHER" id="PTHR30485:SF0">
    <property type="entry name" value="NI_FE-HYDROGENASE 1 B-TYPE CYTOCHROME SUBUNIT-RELATED"/>
    <property type="match status" value="1"/>
</dbReference>
<evidence type="ECO:0000256" key="2">
    <source>
        <dbReference type="ARBA" id="ARBA00008622"/>
    </source>
</evidence>
<feature type="domain" description="Cytochrome b561 bacterial/Ni-hydrogenase" evidence="13">
    <location>
        <begin position="13"/>
        <end position="218"/>
    </location>
</feature>
<dbReference type="Pfam" id="PF01292">
    <property type="entry name" value="Ni_hydr_CYTB"/>
    <property type="match status" value="1"/>
</dbReference>
<dbReference type="InterPro" id="IPR051542">
    <property type="entry name" value="Hydrogenase_cytochrome"/>
</dbReference>
<keyword evidence="11 12" id="KW-0472">Membrane</keyword>
<evidence type="ECO:0000259" key="13">
    <source>
        <dbReference type="Pfam" id="PF01292"/>
    </source>
</evidence>
<dbReference type="PRINTS" id="PR00161">
    <property type="entry name" value="NIHGNASECYTB"/>
</dbReference>
<dbReference type="GO" id="GO:0005886">
    <property type="term" value="C:plasma membrane"/>
    <property type="evidence" value="ECO:0007669"/>
    <property type="project" value="UniProtKB-SubCell"/>
</dbReference>
<evidence type="ECO:0000256" key="9">
    <source>
        <dbReference type="ARBA" id="ARBA00022989"/>
    </source>
</evidence>
<comment type="similarity">
    <text evidence="2">Belongs to the HupC/HyaC/HydC family.</text>
</comment>
<proteinExistence type="inferred from homology"/>
<keyword evidence="3" id="KW-0813">Transport</keyword>
<evidence type="ECO:0000256" key="7">
    <source>
        <dbReference type="ARBA" id="ARBA00022723"/>
    </source>
</evidence>
<sequence>MKEDNKRIAEYEFSIGLRLTHWIRAISIAILIVSGFYLAYVFVSPVITSEPVNFMNAKWRAVHQIVGFVLIGCFIFKFYLFLFDKKSKIERVSVKDSINPKIWIDQVKYYLFLGKHPHLSGVYNPLQFVSYLFFYIVLFVICLTGLILYVHVYHEGLGGLLYDPMRVVEVWMGGLANVRLIHHIAMWIIMIFVVAHVYMAIFNAIKGKDGAMDAIISGYKFPKEH</sequence>
<feature type="transmembrane region" description="Helical" evidence="12">
    <location>
        <begin position="128"/>
        <end position="152"/>
    </location>
</feature>
<dbReference type="EMBL" id="CP009043">
    <property type="protein sequence ID" value="AII14818.1"/>
    <property type="molecule type" value="Genomic_DNA"/>
</dbReference>
<dbReference type="GO" id="GO:0020037">
    <property type="term" value="F:heme binding"/>
    <property type="evidence" value="ECO:0007669"/>
    <property type="project" value="TreeGrafter"/>
</dbReference>
<dbReference type="InterPro" id="IPR011577">
    <property type="entry name" value="Cyt_b561_bac/Ni-Hgenase"/>
</dbReference>
<organism evidence="14 15">
    <name type="scientific">Campylobacter iguaniorum</name>
    <dbReference type="NCBI Taxonomy" id="1244531"/>
    <lineage>
        <taxon>Bacteria</taxon>
        <taxon>Pseudomonadati</taxon>
        <taxon>Campylobacterota</taxon>
        <taxon>Epsilonproteobacteria</taxon>
        <taxon>Campylobacterales</taxon>
        <taxon>Campylobacteraceae</taxon>
        <taxon>Campylobacter</taxon>
    </lineage>
</organism>
<dbReference type="SUPFAM" id="SSF81342">
    <property type="entry name" value="Transmembrane di-heme cytochromes"/>
    <property type="match status" value="1"/>
</dbReference>
<keyword evidence="6 12" id="KW-0812">Transmembrane</keyword>
<feature type="transmembrane region" description="Helical" evidence="12">
    <location>
        <begin position="62"/>
        <end position="83"/>
    </location>
</feature>
<accession>A0A076FAZ1</accession>
<keyword evidence="10" id="KW-0408">Iron</keyword>
<dbReference type="KEGG" id="caj:CIG1485E_0981"/>
<dbReference type="Gene3D" id="1.20.950.20">
    <property type="entry name" value="Transmembrane di-heme cytochromes, Chain C"/>
    <property type="match status" value="1"/>
</dbReference>
<evidence type="ECO:0000256" key="3">
    <source>
        <dbReference type="ARBA" id="ARBA00022448"/>
    </source>
</evidence>
<evidence type="ECO:0000256" key="6">
    <source>
        <dbReference type="ARBA" id="ARBA00022692"/>
    </source>
</evidence>
<dbReference type="eggNOG" id="COG1969">
    <property type="taxonomic scope" value="Bacteria"/>
</dbReference>
<evidence type="ECO:0000256" key="10">
    <source>
        <dbReference type="ARBA" id="ARBA00023004"/>
    </source>
</evidence>
<dbReference type="STRING" id="1244531.CIG2463D_1034"/>
<evidence type="ECO:0000256" key="1">
    <source>
        <dbReference type="ARBA" id="ARBA00004651"/>
    </source>
</evidence>
<evidence type="ECO:0000313" key="14">
    <source>
        <dbReference type="EMBL" id="AII14818.1"/>
    </source>
</evidence>
<feature type="transmembrane region" description="Helical" evidence="12">
    <location>
        <begin position="21"/>
        <end position="42"/>
    </location>
</feature>
<dbReference type="GO" id="GO:0009055">
    <property type="term" value="F:electron transfer activity"/>
    <property type="evidence" value="ECO:0007669"/>
    <property type="project" value="InterPro"/>
</dbReference>
<dbReference type="Proteomes" id="UP000028486">
    <property type="component" value="Chromosome"/>
</dbReference>
<dbReference type="InterPro" id="IPR000516">
    <property type="entry name" value="Ni-dep_Hydgase_cyt-B"/>
</dbReference>
<dbReference type="PANTHER" id="PTHR30485">
    <property type="entry name" value="NI/FE-HYDROGENASE 1 B-TYPE CYTOCHROME SUBUNIT"/>
    <property type="match status" value="1"/>
</dbReference>
<evidence type="ECO:0000256" key="5">
    <source>
        <dbReference type="ARBA" id="ARBA00022617"/>
    </source>
</evidence>
<evidence type="ECO:0000256" key="12">
    <source>
        <dbReference type="SAM" id="Phobius"/>
    </source>
</evidence>
<dbReference type="PATRIC" id="fig|1244531.5.peg.1037"/>
<gene>
    <name evidence="14" type="primary">hydC</name>
    <name evidence="14" type="ORF">CIG1485E_0981</name>
</gene>
<evidence type="ECO:0000256" key="8">
    <source>
        <dbReference type="ARBA" id="ARBA00022982"/>
    </source>
</evidence>
<dbReference type="NCBIfam" id="TIGR02125">
    <property type="entry name" value="CytB-hydogenase"/>
    <property type="match status" value="1"/>
</dbReference>
<dbReference type="GO" id="GO:0005506">
    <property type="term" value="F:iron ion binding"/>
    <property type="evidence" value="ECO:0007669"/>
    <property type="project" value="InterPro"/>
</dbReference>
<keyword evidence="9 12" id="KW-1133">Transmembrane helix</keyword>
<evidence type="ECO:0000256" key="4">
    <source>
        <dbReference type="ARBA" id="ARBA00022475"/>
    </source>
</evidence>
<dbReference type="RefSeq" id="WP_038454332.1">
    <property type="nucleotide sequence ID" value="NZ_CP009043.1"/>
</dbReference>
<reference evidence="15" key="1">
    <citation type="journal article" date="2014" name="Genome Announc.">
        <title>Complete Genome Sequence of Campylobacter iguaniorum Strain 1485ET, Isolated from a Bearded Dragon (Pogona vitticeps).</title>
        <authorList>
            <person name="Gilbert M.J."/>
            <person name="Miller W.G."/>
            <person name="Yee E."/>
            <person name="Kik M."/>
            <person name="Wagenaar J.A."/>
            <person name="Duim B."/>
        </authorList>
    </citation>
    <scope>NUCLEOTIDE SEQUENCE [LARGE SCALE GENOMIC DNA]</scope>
    <source>
        <strain evidence="15">1485E</strain>
    </source>
</reference>
<evidence type="ECO:0000256" key="11">
    <source>
        <dbReference type="ARBA" id="ARBA00023136"/>
    </source>
</evidence>
<evidence type="ECO:0000313" key="15">
    <source>
        <dbReference type="Proteomes" id="UP000028486"/>
    </source>
</evidence>
<feature type="transmembrane region" description="Helical" evidence="12">
    <location>
        <begin position="180"/>
        <end position="202"/>
    </location>
</feature>
<dbReference type="AlphaFoldDB" id="A0A076FAZ1"/>
<keyword evidence="4" id="KW-1003">Cell membrane</keyword>
<dbReference type="InterPro" id="IPR016174">
    <property type="entry name" value="Di-haem_cyt_TM"/>
</dbReference>